<dbReference type="AlphaFoldDB" id="A0AAW9RZP6"/>
<evidence type="ECO:0000313" key="1">
    <source>
        <dbReference type="EMBL" id="MEN7546877.1"/>
    </source>
</evidence>
<dbReference type="PROSITE" id="PS51257">
    <property type="entry name" value="PROKAR_LIPOPROTEIN"/>
    <property type="match status" value="1"/>
</dbReference>
<accession>A0AAW9RZP6</accession>
<comment type="caution">
    <text evidence="1">The sequence shown here is derived from an EMBL/GenBank/DDBJ whole genome shotgun (WGS) entry which is preliminary data.</text>
</comment>
<gene>
    <name evidence="1" type="ORF">AAG747_03080</name>
</gene>
<organism evidence="1 2">
    <name type="scientific">Rapidithrix thailandica</name>
    <dbReference type="NCBI Taxonomy" id="413964"/>
    <lineage>
        <taxon>Bacteria</taxon>
        <taxon>Pseudomonadati</taxon>
        <taxon>Bacteroidota</taxon>
        <taxon>Cytophagia</taxon>
        <taxon>Cytophagales</taxon>
        <taxon>Flammeovirgaceae</taxon>
        <taxon>Rapidithrix</taxon>
    </lineage>
</organism>
<protein>
    <submittedName>
        <fullName evidence="1">HmuY family protein</fullName>
    </submittedName>
</protein>
<dbReference type="Proteomes" id="UP001403385">
    <property type="component" value="Unassembled WGS sequence"/>
</dbReference>
<proteinExistence type="predicted"/>
<dbReference type="RefSeq" id="WP_346819657.1">
    <property type="nucleotide sequence ID" value="NZ_JBDKWZ010000001.1"/>
</dbReference>
<keyword evidence="2" id="KW-1185">Reference proteome</keyword>
<name>A0AAW9RZP6_9BACT</name>
<sequence>MKRCMIGFILIQMLTFSSCSDDESMEIVKPKGHLETHVVTNLISGAGSDDYSDIADPIYYNLEENKIVDKALAQTSQWDIELSGAFNTSIKPNNKHDKHSAGYQGAGTSEIFLYKDPEVEADYFDETEIMPKRMPERALSDKVFDNLSEVPAENEMVQMSEIGLNQFMSAQEDGWCFYDMGGLLFPEAGPEKHHVIYALPRCIIVKTNKGNYVKLIMQSIYQNNPENPDRSHKPGYINFKYTIQKNGTTGFTN</sequence>
<reference evidence="1 2" key="1">
    <citation type="submission" date="2024-04" db="EMBL/GenBank/DDBJ databases">
        <title>Novel genus in family Flammeovirgaceae.</title>
        <authorList>
            <person name="Nguyen T.H."/>
            <person name="Vuong T.Q."/>
            <person name="Le H."/>
            <person name="Kim S.-G."/>
        </authorList>
    </citation>
    <scope>NUCLEOTIDE SEQUENCE [LARGE SCALE GENOMIC DNA]</scope>
    <source>
        <strain evidence="1 2">JCM 23209</strain>
    </source>
</reference>
<evidence type="ECO:0000313" key="2">
    <source>
        <dbReference type="Proteomes" id="UP001403385"/>
    </source>
</evidence>
<dbReference type="EMBL" id="JBDKWZ010000001">
    <property type="protein sequence ID" value="MEN7546877.1"/>
    <property type="molecule type" value="Genomic_DNA"/>
</dbReference>
<dbReference type="InterPro" id="IPR025921">
    <property type="entry name" value="HmuY"/>
</dbReference>
<dbReference type="CDD" id="cd12105">
    <property type="entry name" value="HmuY"/>
    <property type="match status" value="1"/>
</dbReference>